<accession>A0A934UTT7</accession>
<dbReference type="Pfam" id="PF13692">
    <property type="entry name" value="Glyco_trans_1_4"/>
    <property type="match status" value="1"/>
</dbReference>
<dbReference type="PANTHER" id="PTHR45947:SF3">
    <property type="entry name" value="SULFOQUINOVOSYL TRANSFERASE SQD2"/>
    <property type="match status" value="1"/>
</dbReference>
<evidence type="ECO:0000313" key="6">
    <source>
        <dbReference type="Proteomes" id="UP000608530"/>
    </source>
</evidence>
<protein>
    <recommendedName>
        <fullName evidence="1">D-inositol 3-phosphate glycosyltransferase</fullName>
    </recommendedName>
</protein>
<dbReference type="InterPro" id="IPR050194">
    <property type="entry name" value="Glycosyltransferase_grp1"/>
</dbReference>
<keyword evidence="2" id="KW-0328">Glycosyltransferase</keyword>
<dbReference type="InterPro" id="IPR028098">
    <property type="entry name" value="Glyco_trans_4-like_N"/>
</dbReference>
<dbReference type="SUPFAM" id="SSF53756">
    <property type="entry name" value="UDP-Glycosyltransferase/glycogen phosphorylase"/>
    <property type="match status" value="1"/>
</dbReference>
<keyword evidence="6" id="KW-1185">Reference proteome</keyword>
<evidence type="ECO:0000256" key="3">
    <source>
        <dbReference type="ARBA" id="ARBA00022679"/>
    </source>
</evidence>
<name>A0A934UTT7_9MICO</name>
<organism evidence="5 6">
    <name type="scientific">Leucobacter chromiisoli</name>
    <dbReference type="NCBI Taxonomy" id="2796471"/>
    <lineage>
        <taxon>Bacteria</taxon>
        <taxon>Bacillati</taxon>
        <taxon>Actinomycetota</taxon>
        <taxon>Actinomycetes</taxon>
        <taxon>Micrococcales</taxon>
        <taxon>Microbacteriaceae</taxon>
        <taxon>Leucobacter</taxon>
    </lineage>
</organism>
<sequence length="400" mass="43104">MSCAPARDPGNRSSVRVAIASRIFEPEPSAASFRLAALANAFSEAGHEVSVLTVRPVRSQRDDSDRNRRYRVRRFPVLRDRTGYVRGYLQYMSFDVPLFFRVLFGPKRDLVVVEPPPTTGFFVRLATALRRTPYAYYAADVWSDAAASTGAGGAVVTVVRSMERFALSGARGVLSVNAGVSERVRELAPGSRIHTVGNGIDTKVFTVDGPRHQGGAYAIYSGTASEWQGAGVFIDALERVLDEHPGAKLVFLGQGSDWPELQARAARLPAGAVEFVPTVPPATAAEWIRGAVVSLASIRPDSGYDFAFPTKVYASLACGTPVVYAGAGAVPEFLRTHQKDARVGESVGYEVDTVAKALSRAFANPPSRTERERLGVWVAERVGLDAAARNAVRALEGHPQ</sequence>
<dbReference type="Gene3D" id="3.40.50.2000">
    <property type="entry name" value="Glycogen Phosphorylase B"/>
    <property type="match status" value="2"/>
</dbReference>
<reference evidence="5" key="1">
    <citation type="submission" date="2020-12" db="EMBL/GenBank/DDBJ databases">
        <title>Leucobacter sp. CAS1, isolated from Chromium sludge.</title>
        <authorList>
            <person name="Xu Z."/>
        </authorList>
    </citation>
    <scope>NUCLEOTIDE SEQUENCE</scope>
    <source>
        <strain evidence="5">CSA1</strain>
    </source>
</reference>
<dbReference type="Proteomes" id="UP000608530">
    <property type="component" value="Unassembled WGS sequence"/>
</dbReference>
<evidence type="ECO:0000313" key="5">
    <source>
        <dbReference type="EMBL" id="MBK0417681.1"/>
    </source>
</evidence>
<keyword evidence="3" id="KW-0808">Transferase</keyword>
<comment type="caution">
    <text evidence="5">The sequence shown here is derived from an EMBL/GenBank/DDBJ whole genome shotgun (WGS) entry which is preliminary data.</text>
</comment>
<dbReference type="GO" id="GO:1901137">
    <property type="term" value="P:carbohydrate derivative biosynthetic process"/>
    <property type="evidence" value="ECO:0007669"/>
    <property type="project" value="UniProtKB-ARBA"/>
</dbReference>
<evidence type="ECO:0000256" key="2">
    <source>
        <dbReference type="ARBA" id="ARBA00022676"/>
    </source>
</evidence>
<dbReference type="CDD" id="cd03794">
    <property type="entry name" value="GT4_WbuB-like"/>
    <property type="match status" value="1"/>
</dbReference>
<feature type="domain" description="Glycosyltransferase subfamily 4-like N-terminal" evidence="4">
    <location>
        <begin position="34"/>
        <end position="199"/>
    </location>
</feature>
<proteinExistence type="predicted"/>
<dbReference type="EMBL" id="JAEHOH010000001">
    <property type="protein sequence ID" value="MBK0417681.1"/>
    <property type="molecule type" value="Genomic_DNA"/>
</dbReference>
<dbReference type="PANTHER" id="PTHR45947">
    <property type="entry name" value="SULFOQUINOVOSYL TRANSFERASE SQD2"/>
    <property type="match status" value="1"/>
</dbReference>
<evidence type="ECO:0000256" key="1">
    <source>
        <dbReference type="ARBA" id="ARBA00021292"/>
    </source>
</evidence>
<evidence type="ECO:0000259" key="4">
    <source>
        <dbReference type="Pfam" id="PF13579"/>
    </source>
</evidence>
<dbReference type="GO" id="GO:0016758">
    <property type="term" value="F:hexosyltransferase activity"/>
    <property type="evidence" value="ECO:0007669"/>
    <property type="project" value="TreeGrafter"/>
</dbReference>
<dbReference type="AlphaFoldDB" id="A0A934UTT7"/>
<dbReference type="Pfam" id="PF13579">
    <property type="entry name" value="Glyco_trans_4_4"/>
    <property type="match status" value="1"/>
</dbReference>
<gene>
    <name evidence="5" type="ORF">JD276_01340</name>
</gene>